<dbReference type="Proteomes" id="UP001165121">
    <property type="component" value="Unassembled WGS sequence"/>
</dbReference>
<keyword evidence="3" id="KW-0862">Zinc</keyword>
<organism evidence="7 8">
    <name type="scientific">Phytophthora fragariaefolia</name>
    <dbReference type="NCBI Taxonomy" id="1490495"/>
    <lineage>
        <taxon>Eukaryota</taxon>
        <taxon>Sar</taxon>
        <taxon>Stramenopiles</taxon>
        <taxon>Oomycota</taxon>
        <taxon>Peronosporomycetes</taxon>
        <taxon>Peronosporales</taxon>
        <taxon>Peronosporaceae</taxon>
        <taxon>Phytophthora</taxon>
    </lineage>
</organism>
<evidence type="ECO:0000313" key="7">
    <source>
        <dbReference type="EMBL" id="GMF51133.1"/>
    </source>
</evidence>
<comment type="caution">
    <text evidence="7">The sequence shown here is derived from an EMBL/GenBank/DDBJ whole genome shotgun (WGS) entry which is preliminary data.</text>
</comment>
<evidence type="ECO:0000256" key="3">
    <source>
        <dbReference type="ARBA" id="ARBA00022833"/>
    </source>
</evidence>
<evidence type="ECO:0000256" key="2">
    <source>
        <dbReference type="ARBA" id="ARBA00022771"/>
    </source>
</evidence>
<dbReference type="AlphaFoldDB" id="A0A9W7D2M0"/>
<dbReference type="InterPro" id="IPR003656">
    <property type="entry name" value="Znf_BED"/>
</dbReference>
<name>A0A9W7D2M0_9STRA</name>
<keyword evidence="8" id="KW-1185">Reference proteome</keyword>
<proteinExistence type="predicted"/>
<evidence type="ECO:0000259" key="6">
    <source>
        <dbReference type="PROSITE" id="PS50808"/>
    </source>
</evidence>
<sequence>MPLNDYCAVSLNALQPPYSPSPRSRPSPLKTGRPLDDIWKHSTLERESGKNHGRCNYCGVLKKNGKPSGNLLTHLTKPNQCPNVSRDVQLLLRQLTAARAAPTTAPATAPTVEPARSELDQDTFDLALAPVFFACALPFILIEAQVFRDFIAYWLRLSRFRRDTDSVRYCSSGYEKKYV</sequence>
<dbReference type="EMBL" id="BSXT01002820">
    <property type="protein sequence ID" value="GMF51133.1"/>
    <property type="molecule type" value="Genomic_DNA"/>
</dbReference>
<evidence type="ECO:0000256" key="5">
    <source>
        <dbReference type="SAM" id="MobiDB-lite"/>
    </source>
</evidence>
<feature type="domain" description="BED-type" evidence="6">
    <location>
        <begin position="33"/>
        <end position="88"/>
    </location>
</feature>
<dbReference type="OrthoDB" id="144450at2759"/>
<dbReference type="PROSITE" id="PS50808">
    <property type="entry name" value="ZF_BED"/>
    <property type="match status" value="1"/>
</dbReference>
<gene>
    <name evidence="7" type="ORF">Pfra01_002058600</name>
</gene>
<evidence type="ECO:0000256" key="1">
    <source>
        <dbReference type="ARBA" id="ARBA00022723"/>
    </source>
</evidence>
<accession>A0A9W7D2M0</accession>
<reference evidence="7" key="1">
    <citation type="submission" date="2023-04" db="EMBL/GenBank/DDBJ databases">
        <title>Phytophthora fragariaefolia NBRC 109709.</title>
        <authorList>
            <person name="Ichikawa N."/>
            <person name="Sato H."/>
            <person name="Tonouchi N."/>
        </authorList>
    </citation>
    <scope>NUCLEOTIDE SEQUENCE</scope>
    <source>
        <strain evidence="7">NBRC 109709</strain>
    </source>
</reference>
<protein>
    <submittedName>
        <fullName evidence="7">Unnamed protein product</fullName>
    </submittedName>
</protein>
<feature type="region of interest" description="Disordered" evidence="5">
    <location>
        <begin position="15"/>
        <end position="36"/>
    </location>
</feature>
<evidence type="ECO:0000313" key="8">
    <source>
        <dbReference type="Proteomes" id="UP001165121"/>
    </source>
</evidence>
<dbReference type="GO" id="GO:0003677">
    <property type="term" value="F:DNA binding"/>
    <property type="evidence" value="ECO:0007669"/>
    <property type="project" value="InterPro"/>
</dbReference>
<keyword evidence="2 4" id="KW-0863">Zinc-finger</keyword>
<evidence type="ECO:0000256" key="4">
    <source>
        <dbReference type="PROSITE-ProRule" id="PRU00027"/>
    </source>
</evidence>
<keyword evidence="1" id="KW-0479">Metal-binding</keyword>
<dbReference type="GO" id="GO:0008270">
    <property type="term" value="F:zinc ion binding"/>
    <property type="evidence" value="ECO:0007669"/>
    <property type="project" value="UniProtKB-KW"/>
</dbReference>